<accession>A0A7X4LK31</accession>
<dbReference type="PANTHER" id="PTHR40572:SF1">
    <property type="entry name" value="PROTEIN BAX"/>
    <property type="match status" value="1"/>
</dbReference>
<dbReference type="AlphaFoldDB" id="A0A7X4LK31"/>
<dbReference type="InterPro" id="IPR053195">
    <property type="entry name" value="Bax-like"/>
</dbReference>
<organism evidence="2 3">
    <name type="scientific">Vibrio eleionomae</name>
    <dbReference type="NCBI Taxonomy" id="2653505"/>
    <lineage>
        <taxon>Bacteria</taxon>
        <taxon>Pseudomonadati</taxon>
        <taxon>Pseudomonadota</taxon>
        <taxon>Gammaproteobacteria</taxon>
        <taxon>Vibrionales</taxon>
        <taxon>Vibrionaceae</taxon>
        <taxon>Vibrio</taxon>
    </lineage>
</organism>
<keyword evidence="3" id="KW-1185">Reference proteome</keyword>
<name>A0A7X4LK31_9VIBR</name>
<evidence type="ECO:0000259" key="1">
    <source>
        <dbReference type="SMART" id="SM00047"/>
    </source>
</evidence>
<dbReference type="GO" id="GO:0004040">
    <property type="term" value="F:amidase activity"/>
    <property type="evidence" value="ECO:0007669"/>
    <property type="project" value="InterPro"/>
</dbReference>
<feature type="domain" description="Mannosyl-glycoprotein endo-beta-N-acetylglucosamidase-like" evidence="1">
    <location>
        <begin position="109"/>
        <end position="239"/>
    </location>
</feature>
<comment type="caution">
    <text evidence="2">The sequence shown here is derived from an EMBL/GenBank/DDBJ whole genome shotgun (WGS) entry which is preliminary data.</text>
</comment>
<dbReference type="InterPro" id="IPR002901">
    <property type="entry name" value="MGlyc_endo_b_GlcNAc-like_dom"/>
</dbReference>
<evidence type="ECO:0000313" key="2">
    <source>
        <dbReference type="EMBL" id="MZI93230.1"/>
    </source>
</evidence>
<reference evidence="2 3" key="1">
    <citation type="submission" date="2019-10" db="EMBL/GenBank/DDBJ databases">
        <title>Vibrio sp. nov. isolated from a shrimp pond.</title>
        <authorList>
            <person name="Gomez-Gil B."/>
            <person name="Enciso-Ibarra J."/>
            <person name="Enciso-Ibarra K."/>
            <person name="Bolan-Mejia C."/>
        </authorList>
    </citation>
    <scope>NUCLEOTIDE SEQUENCE [LARGE SCALE GENOMIC DNA]</scope>
    <source>
        <strain evidence="2 3">CAIM 722</strain>
    </source>
</reference>
<proteinExistence type="predicted"/>
<sequence>MLRFLVIAAVLVMASCSYYYVNTDNERLGIARQQYEQLPRPPEFSKIKNITARKKAFFKYMRKGVTAENTRVSKERDFLLALKEKYQTDSVTPRDLVNAKLLGELYNVKLAKNALTKDWLTQMLLRVDVLPEALVLTQAANESAWGTSRFARQANNYFGQWCYSKGCGLVPRDRADGMTHEVAKFSSVSESIHRYFMNVNRNRAYKALRQIRAQLRTKGESVTTTFAAIQLVKGLNKYSERGEEYVQDIQAMIDHNQEYWLE</sequence>
<protein>
    <submittedName>
        <fullName evidence="2">Glucosaminidase</fullName>
    </submittedName>
</protein>
<dbReference type="Gene3D" id="1.10.530.10">
    <property type="match status" value="1"/>
</dbReference>
<dbReference type="Pfam" id="PF01832">
    <property type="entry name" value="Glucosaminidase"/>
    <property type="match status" value="1"/>
</dbReference>
<dbReference type="PROSITE" id="PS51257">
    <property type="entry name" value="PROKAR_LIPOPROTEIN"/>
    <property type="match status" value="1"/>
</dbReference>
<evidence type="ECO:0000313" key="3">
    <source>
        <dbReference type="Proteomes" id="UP000462621"/>
    </source>
</evidence>
<gene>
    <name evidence="2" type="ORF">F9817_08475</name>
</gene>
<dbReference type="RefSeq" id="WP_161154531.1">
    <property type="nucleotide sequence ID" value="NZ_WEKT01000011.1"/>
</dbReference>
<dbReference type="EMBL" id="WEKT01000011">
    <property type="protein sequence ID" value="MZI93230.1"/>
    <property type="molecule type" value="Genomic_DNA"/>
</dbReference>
<dbReference type="SMART" id="SM00047">
    <property type="entry name" value="LYZ2"/>
    <property type="match status" value="1"/>
</dbReference>
<dbReference type="PANTHER" id="PTHR40572">
    <property type="entry name" value="PROTEIN BAX"/>
    <property type="match status" value="1"/>
</dbReference>
<dbReference type="Proteomes" id="UP000462621">
    <property type="component" value="Unassembled WGS sequence"/>
</dbReference>